<dbReference type="GeneID" id="22911623"/>
<feature type="region of interest" description="Disordered" evidence="1">
    <location>
        <begin position="1"/>
        <end position="30"/>
    </location>
</feature>
<gene>
    <name evidence="2" type="ORF">GNI_042070</name>
</gene>
<protein>
    <submittedName>
        <fullName evidence="2">Uncharacterized protein</fullName>
    </submittedName>
</protein>
<dbReference type="AlphaFoldDB" id="A0A023BA30"/>
<feature type="compositionally biased region" description="Basic and acidic residues" evidence="1">
    <location>
        <begin position="64"/>
        <end position="74"/>
    </location>
</feature>
<evidence type="ECO:0000313" key="3">
    <source>
        <dbReference type="Proteomes" id="UP000019763"/>
    </source>
</evidence>
<feature type="region of interest" description="Disordered" evidence="1">
    <location>
        <begin position="64"/>
        <end position="99"/>
    </location>
</feature>
<keyword evidence="3" id="KW-1185">Reference proteome</keyword>
<proteinExistence type="predicted"/>
<sequence length="118" mass="12510">MSRTKASKKASPVPVPPVAGSSPTTATSVLGKPLPAVLGLGSPAVDSGVGEKPAWQDAAARAAWETRRAEHESDGSEDSDEFTWKGQSTKSRHHAPSRTYILNEANVTTSANFRRKLL</sequence>
<comment type="caution">
    <text evidence="2">The sequence shown here is derived from an EMBL/GenBank/DDBJ whole genome shotgun (WGS) entry which is preliminary data.</text>
</comment>
<organism evidence="2 3">
    <name type="scientific">Gregarina niphandrodes</name>
    <name type="common">Septate eugregarine</name>
    <dbReference type="NCBI Taxonomy" id="110365"/>
    <lineage>
        <taxon>Eukaryota</taxon>
        <taxon>Sar</taxon>
        <taxon>Alveolata</taxon>
        <taxon>Apicomplexa</taxon>
        <taxon>Conoidasida</taxon>
        <taxon>Gregarinasina</taxon>
        <taxon>Eugregarinorida</taxon>
        <taxon>Gregarinidae</taxon>
        <taxon>Gregarina</taxon>
    </lineage>
</organism>
<name>A0A023BA30_GRENI</name>
<reference evidence="2" key="1">
    <citation type="submission" date="2013-12" db="EMBL/GenBank/DDBJ databases">
        <authorList>
            <person name="Omoto C.K."/>
            <person name="Sibley D."/>
            <person name="Venepally P."/>
            <person name="Hadjithomas M."/>
            <person name="Karamycheva S."/>
            <person name="Brunk B."/>
            <person name="Roos D."/>
            <person name="Caler E."/>
            <person name="Lorenzi H."/>
        </authorList>
    </citation>
    <scope>NUCLEOTIDE SEQUENCE</scope>
</reference>
<dbReference type="EMBL" id="AFNH02000320">
    <property type="protein sequence ID" value="EZG77546.1"/>
    <property type="molecule type" value="Genomic_DNA"/>
</dbReference>
<accession>A0A023BA30</accession>
<evidence type="ECO:0000313" key="2">
    <source>
        <dbReference type="EMBL" id="EZG77546.1"/>
    </source>
</evidence>
<dbReference type="Proteomes" id="UP000019763">
    <property type="component" value="Unassembled WGS sequence"/>
</dbReference>
<dbReference type="VEuPathDB" id="CryptoDB:GNI_042070"/>
<evidence type="ECO:0000256" key="1">
    <source>
        <dbReference type="SAM" id="MobiDB-lite"/>
    </source>
</evidence>
<dbReference type="RefSeq" id="XP_011129501.1">
    <property type="nucleotide sequence ID" value="XM_011131199.1"/>
</dbReference>